<dbReference type="Proteomes" id="UP001162131">
    <property type="component" value="Unassembled WGS sequence"/>
</dbReference>
<dbReference type="AlphaFoldDB" id="A0AAU9J2Y6"/>
<comment type="caution">
    <text evidence="2">The sequence shown here is derived from an EMBL/GenBank/DDBJ whole genome shotgun (WGS) entry which is preliminary data.</text>
</comment>
<organism evidence="2 3">
    <name type="scientific">Blepharisma stoltei</name>
    <dbReference type="NCBI Taxonomy" id="1481888"/>
    <lineage>
        <taxon>Eukaryota</taxon>
        <taxon>Sar</taxon>
        <taxon>Alveolata</taxon>
        <taxon>Ciliophora</taxon>
        <taxon>Postciliodesmatophora</taxon>
        <taxon>Heterotrichea</taxon>
        <taxon>Heterotrichida</taxon>
        <taxon>Blepharismidae</taxon>
        <taxon>Blepharisma</taxon>
    </lineage>
</organism>
<protein>
    <submittedName>
        <fullName evidence="2">Uncharacterized protein</fullName>
    </submittedName>
</protein>
<sequence length="177" mass="20236">MGSSHTKETESEFKKSLHATNRLISQLNEHKVKIHETIIHHSKTPVQIPDKNRLKDEFLGKIKEIEAKIALEMDELCIISESSSDTFSIQESILAPSDVFIETREEFSMKRSIPETPSSSRLPLGSIRSIVDDPDIKAIIEEKRKILEGKSSRKSNYESQEFKETTVSEDKNRLIQL</sequence>
<feature type="compositionally biased region" description="Basic and acidic residues" evidence="1">
    <location>
        <begin position="160"/>
        <end position="177"/>
    </location>
</feature>
<name>A0AAU9J2Y6_9CILI</name>
<keyword evidence="3" id="KW-1185">Reference proteome</keyword>
<evidence type="ECO:0000313" key="2">
    <source>
        <dbReference type="EMBL" id="CAG9321245.1"/>
    </source>
</evidence>
<evidence type="ECO:0000256" key="1">
    <source>
        <dbReference type="SAM" id="MobiDB-lite"/>
    </source>
</evidence>
<proteinExistence type="predicted"/>
<evidence type="ECO:0000313" key="3">
    <source>
        <dbReference type="Proteomes" id="UP001162131"/>
    </source>
</evidence>
<dbReference type="EMBL" id="CAJZBQ010000028">
    <property type="protein sequence ID" value="CAG9321245.1"/>
    <property type="molecule type" value="Genomic_DNA"/>
</dbReference>
<reference evidence="2" key="1">
    <citation type="submission" date="2021-09" db="EMBL/GenBank/DDBJ databases">
        <authorList>
            <consortium name="AG Swart"/>
            <person name="Singh M."/>
            <person name="Singh A."/>
            <person name="Seah K."/>
            <person name="Emmerich C."/>
        </authorList>
    </citation>
    <scope>NUCLEOTIDE SEQUENCE</scope>
    <source>
        <strain evidence="2">ATCC30299</strain>
    </source>
</reference>
<feature type="region of interest" description="Disordered" evidence="1">
    <location>
        <begin position="150"/>
        <end position="177"/>
    </location>
</feature>
<gene>
    <name evidence="2" type="ORF">BSTOLATCC_MIC28532</name>
</gene>
<accession>A0AAU9J2Y6</accession>